<evidence type="ECO:0000256" key="3">
    <source>
        <dbReference type="ARBA" id="ARBA00023125"/>
    </source>
</evidence>
<evidence type="ECO:0000256" key="5">
    <source>
        <dbReference type="PROSITE-ProRule" id="PRU00339"/>
    </source>
</evidence>
<evidence type="ECO:0000256" key="4">
    <source>
        <dbReference type="ARBA" id="ARBA00023163"/>
    </source>
</evidence>
<dbReference type="PANTHER" id="PTHR35807">
    <property type="entry name" value="TRANSCRIPTIONAL REGULATOR REDD-RELATED"/>
    <property type="match status" value="1"/>
</dbReference>
<organism evidence="9 10">
    <name type="scientific">Prauserella cavernicola</name>
    <dbReference type="NCBI Taxonomy" id="2800127"/>
    <lineage>
        <taxon>Bacteria</taxon>
        <taxon>Bacillati</taxon>
        <taxon>Actinomycetota</taxon>
        <taxon>Actinomycetes</taxon>
        <taxon>Pseudonocardiales</taxon>
        <taxon>Pseudonocardiaceae</taxon>
        <taxon>Prauserella</taxon>
    </lineage>
</organism>
<gene>
    <name evidence="9" type="ORF">JHE00_22735</name>
</gene>
<dbReference type="SUPFAM" id="SSF52540">
    <property type="entry name" value="P-loop containing nucleoside triphosphate hydrolases"/>
    <property type="match status" value="1"/>
</dbReference>
<comment type="similarity">
    <text evidence="1">Belongs to the AfsR/DnrI/RedD regulatory family.</text>
</comment>
<comment type="caution">
    <text evidence="9">The sequence shown here is derived from an EMBL/GenBank/DDBJ whole genome shotgun (WGS) entry which is preliminary data.</text>
</comment>
<keyword evidence="2" id="KW-0805">Transcription regulation</keyword>
<protein>
    <submittedName>
        <fullName evidence="9">Tetratricopeptide repeat protein</fullName>
    </submittedName>
</protein>
<feature type="region of interest" description="Disordered" evidence="7">
    <location>
        <begin position="224"/>
        <end position="246"/>
    </location>
</feature>
<dbReference type="InterPro" id="IPR027417">
    <property type="entry name" value="P-loop_NTPase"/>
</dbReference>
<dbReference type="GO" id="GO:0043531">
    <property type="term" value="F:ADP binding"/>
    <property type="evidence" value="ECO:0007669"/>
    <property type="project" value="InterPro"/>
</dbReference>
<dbReference type="GO" id="GO:0000160">
    <property type="term" value="P:phosphorelay signal transduction system"/>
    <property type="evidence" value="ECO:0007669"/>
    <property type="project" value="InterPro"/>
</dbReference>
<proteinExistence type="inferred from homology"/>
<reference evidence="9" key="1">
    <citation type="submission" date="2020-12" db="EMBL/GenBank/DDBJ databases">
        <title>Prauserella sp. ASG 168, a novel actinomycete isolated from cave rock.</title>
        <authorList>
            <person name="Suriyachadkun C."/>
        </authorList>
    </citation>
    <scope>NUCLEOTIDE SEQUENCE</scope>
    <source>
        <strain evidence="9">ASG 168</strain>
    </source>
</reference>
<dbReference type="Proteomes" id="UP000635245">
    <property type="component" value="Unassembled WGS sequence"/>
</dbReference>
<dbReference type="Pfam" id="PF13424">
    <property type="entry name" value="TPR_12"/>
    <property type="match status" value="2"/>
</dbReference>
<dbReference type="InterPro" id="IPR011990">
    <property type="entry name" value="TPR-like_helical_dom_sf"/>
</dbReference>
<evidence type="ECO:0000313" key="9">
    <source>
        <dbReference type="EMBL" id="MBK1787152.1"/>
    </source>
</evidence>
<dbReference type="Pfam" id="PF00486">
    <property type="entry name" value="Trans_reg_C"/>
    <property type="match status" value="1"/>
</dbReference>
<evidence type="ECO:0000256" key="6">
    <source>
        <dbReference type="PROSITE-ProRule" id="PRU01091"/>
    </source>
</evidence>
<dbReference type="AlphaFoldDB" id="A0A934V644"/>
<dbReference type="PANTHER" id="PTHR35807:SF1">
    <property type="entry name" value="TRANSCRIPTIONAL REGULATOR REDD"/>
    <property type="match status" value="1"/>
</dbReference>
<dbReference type="EMBL" id="JAENJH010000006">
    <property type="protein sequence ID" value="MBK1787152.1"/>
    <property type="molecule type" value="Genomic_DNA"/>
</dbReference>
<accession>A0A934V644</accession>
<dbReference type="GO" id="GO:0006355">
    <property type="term" value="P:regulation of DNA-templated transcription"/>
    <property type="evidence" value="ECO:0007669"/>
    <property type="project" value="InterPro"/>
</dbReference>
<dbReference type="PROSITE" id="PS51755">
    <property type="entry name" value="OMPR_PHOB"/>
    <property type="match status" value="1"/>
</dbReference>
<keyword evidence="10" id="KW-1185">Reference proteome</keyword>
<feature type="repeat" description="TPR" evidence="5">
    <location>
        <begin position="741"/>
        <end position="774"/>
    </location>
</feature>
<dbReference type="InterPro" id="IPR036388">
    <property type="entry name" value="WH-like_DNA-bd_sf"/>
</dbReference>
<dbReference type="SMART" id="SM00862">
    <property type="entry name" value="Trans_reg_C"/>
    <property type="match status" value="1"/>
</dbReference>
<dbReference type="SMART" id="SM01043">
    <property type="entry name" value="BTAD"/>
    <property type="match status" value="1"/>
</dbReference>
<dbReference type="InterPro" id="IPR016032">
    <property type="entry name" value="Sig_transdc_resp-reg_C-effctor"/>
</dbReference>
<dbReference type="InterPro" id="IPR005158">
    <property type="entry name" value="BTAD"/>
</dbReference>
<sequence>MEVRRHGELVPVRARMVRAVLVSLLLKPGQVVATETLMNHLWGREHPASARVTVRNYVRRLRIALHPELVQTSASGYVLCAPREWVDVCRFDDALRQAGHESRTTVVRERLAHALSLWRGTPMAGLGDLPVVTDEGPRLNEQYLLAVEDHAEATLALRTYEALIPRLAELAVRYPLRERLVSLWMHALRLAGRRAEALDVYLRTRNHLVSELGVEPGAELRSAHQQALAEDEPLPSGSAKSEPERGVRAHAQLPMDIEEFTGRQQELHQLRDLAQARPGGTATPIAVITGMAGVGKTRLALHSAHTLVRAGRYPDLQLWVELRGYDPDQDPVGPFEALERCLRLLGVPAGDVPPDLDSRAALFRDRLVGKKVLLILDNAVTEEQVRPLLPASTDCLVIITSRRALVELDGAHIIPLDVFSPGQAVELLSRLAGADTISRDTAAAAEICRLCGYLPLAVALAGRRLRADRSGSAQNLVRRLNNDRLGRSSTGSRSPHAVFDLSYQALTEQQRHAFRRLSLHPGNDLTPAAAAALAGVDSASAHQLVEGLADEHLLYRNVSGRFRFHDLIKAFARDRAAIDDSPAQRQDAIQRLLGHYIHSANAARSVLTPHGRCPVPQLPDGAFEIERFADYDAALAWCEAEKDNLSAAIRVAATKPTPAAWQLPAVLLTFYYLRSHWAEWAVSHRSALAAARTLDDVRGEAVILKGLGVLWSDLHRFDESLDCHHQAHELFAELDDSNGTAWNLNNLGVMLVELDRLDEAEDTFDRALALFRASEDGYGEGICLNNLGDTRRRLGDPHRATEHLHEALEIQRRLGDNGSLRYSLATLADICCEVGNHDQAIDYYRAAITASEETGDHRTTARTQANLADALERTGRAKDAREAEHLRKNAVSTLAKLGDPLAESPNGGGER</sequence>
<feature type="domain" description="OmpR/PhoB-type" evidence="8">
    <location>
        <begin position="1"/>
        <end position="81"/>
    </location>
</feature>
<dbReference type="SUPFAM" id="SSF48452">
    <property type="entry name" value="TPR-like"/>
    <property type="match status" value="2"/>
</dbReference>
<dbReference type="SMART" id="SM00028">
    <property type="entry name" value="TPR"/>
    <property type="match status" value="4"/>
</dbReference>
<evidence type="ECO:0000313" key="10">
    <source>
        <dbReference type="Proteomes" id="UP000635245"/>
    </source>
</evidence>
<dbReference type="PROSITE" id="PS50005">
    <property type="entry name" value="TPR"/>
    <property type="match status" value="1"/>
</dbReference>
<evidence type="ECO:0000259" key="8">
    <source>
        <dbReference type="PROSITE" id="PS51755"/>
    </source>
</evidence>
<name>A0A934V644_9PSEU</name>
<dbReference type="InterPro" id="IPR051677">
    <property type="entry name" value="AfsR-DnrI-RedD_regulator"/>
</dbReference>
<feature type="DNA-binding region" description="OmpR/PhoB-type" evidence="6">
    <location>
        <begin position="1"/>
        <end position="81"/>
    </location>
</feature>
<dbReference type="PRINTS" id="PR00364">
    <property type="entry name" value="DISEASERSIST"/>
</dbReference>
<keyword evidence="3 6" id="KW-0238">DNA-binding</keyword>
<evidence type="ECO:0000256" key="7">
    <source>
        <dbReference type="SAM" id="MobiDB-lite"/>
    </source>
</evidence>
<dbReference type="SUPFAM" id="SSF46894">
    <property type="entry name" value="C-terminal effector domain of the bipartite response regulators"/>
    <property type="match status" value="1"/>
</dbReference>
<dbReference type="Gene3D" id="1.25.40.10">
    <property type="entry name" value="Tetratricopeptide repeat domain"/>
    <property type="match status" value="2"/>
</dbReference>
<dbReference type="GO" id="GO:0003677">
    <property type="term" value="F:DNA binding"/>
    <property type="evidence" value="ECO:0007669"/>
    <property type="project" value="UniProtKB-UniRule"/>
</dbReference>
<dbReference type="InterPro" id="IPR019734">
    <property type="entry name" value="TPR_rpt"/>
</dbReference>
<keyword evidence="4" id="KW-0804">Transcription</keyword>
<evidence type="ECO:0000256" key="1">
    <source>
        <dbReference type="ARBA" id="ARBA00005820"/>
    </source>
</evidence>
<keyword evidence="5" id="KW-0802">TPR repeat</keyword>
<dbReference type="CDD" id="cd15831">
    <property type="entry name" value="BTAD"/>
    <property type="match status" value="1"/>
</dbReference>
<dbReference type="Gene3D" id="1.10.10.10">
    <property type="entry name" value="Winged helix-like DNA-binding domain superfamily/Winged helix DNA-binding domain"/>
    <property type="match status" value="2"/>
</dbReference>
<dbReference type="Gene3D" id="3.40.50.300">
    <property type="entry name" value="P-loop containing nucleotide triphosphate hydrolases"/>
    <property type="match status" value="1"/>
</dbReference>
<dbReference type="Pfam" id="PF03704">
    <property type="entry name" value="BTAD"/>
    <property type="match status" value="1"/>
</dbReference>
<evidence type="ECO:0000256" key="2">
    <source>
        <dbReference type="ARBA" id="ARBA00023015"/>
    </source>
</evidence>
<dbReference type="InterPro" id="IPR001867">
    <property type="entry name" value="OmpR/PhoB-type_DNA-bd"/>
</dbReference>